<dbReference type="InterPro" id="IPR023578">
    <property type="entry name" value="Ras_GEF_dom_sf"/>
</dbReference>
<protein>
    <submittedName>
        <fullName evidence="4">Ras guanine nucleotide exchange factor</fullName>
    </submittedName>
</protein>
<dbReference type="InterPro" id="IPR036964">
    <property type="entry name" value="RASGEF_cat_dom_sf"/>
</dbReference>
<dbReference type="InterPro" id="IPR008937">
    <property type="entry name" value="Ras-like_GEF"/>
</dbReference>
<evidence type="ECO:0000256" key="2">
    <source>
        <dbReference type="PROSITE-ProRule" id="PRU00168"/>
    </source>
</evidence>
<dbReference type="Pfam" id="PF00617">
    <property type="entry name" value="RasGEF"/>
    <property type="match status" value="1"/>
</dbReference>
<keyword evidence="5" id="KW-1185">Reference proteome</keyword>
<dbReference type="EMBL" id="ASPP01020804">
    <property type="protein sequence ID" value="ETO13127.1"/>
    <property type="molecule type" value="Genomic_DNA"/>
</dbReference>
<reference evidence="4 5" key="1">
    <citation type="journal article" date="2013" name="Curr. Biol.">
        <title>The Genome of the Foraminiferan Reticulomyxa filosa.</title>
        <authorList>
            <person name="Glockner G."/>
            <person name="Hulsmann N."/>
            <person name="Schleicher M."/>
            <person name="Noegel A.A."/>
            <person name="Eichinger L."/>
            <person name="Gallinger C."/>
            <person name="Pawlowski J."/>
            <person name="Sierra R."/>
            <person name="Euteneuer U."/>
            <person name="Pillet L."/>
            <person name="Moustafa A."/>
            <person name="Platzer M."/>
            <person name="Groth M."/>
            <person name="Szafranski K."/>
            <person name="Schliwa M."/>
        </authorList>
    </citation>
    <scope>NUCLEOTIDE SEQUENCE [LARGE SCALE GENOMIC DNA]</scope>
</reference>
<name>X6MI67_RETFI</name>
<gene>
    <name evidence="4" type="ORF">RFI_24248</name>
</gene>
<dbReference type="OrthoDB" id="546434at2759"/>
<dbReference type="AlphaFoldDB" id="X6MI67"/>
<feature type="domain" description="Ras-GEF" evidence="3">
    <location>
        <begin position="1"/>
        <end position="103"/>
    </location>
</feature>
<dbReference type="InterPro" id="IPR001895">
    <property type="entry name" value="RASGEF_cat_dom"/>
</dbReference>
<accession>X6MI67</accession>
<dbReference type="PANTHER" id="PTHR23113">
    <property type="entry name" value="GUANINE NUCLEOTIDE EXCHANGE FACTOR"/>
    <property type="match status" value="1"/>
</dbReference>
<evidence type="ECO:0000313" key="5">
    <source>
        <dbReference type="Proteomes" id="UP000023152"/>
    </source>
</evidence>
<evidence type="ECO:0000259" key="3">
    <source>
        <dbReference type="PROSITE" id="PS50009"/>
    </source>
</evidence>
<dbReference type="GO" id="GO:0005886">
    <property type="term" value="C:plasma membrane"/>
    <property type="evidence" value="ECO:0007669"/>
    <property type="project" value="TreeGrafter"/>
</dbReference>
<dbReference type="GO" id="GO:0005085">
    <property type="term" value="F:guanyl-nucleotide exchange factor activity"/>
    <property type="evidence" value="ECO:0007669"/>
    <property type="project" value="UniProtKB-KW"/>
</dbReference>
<proteinExistence type="predicted"/>
<dbReference type="Gene3D" id="1.10.840.10">
    <property type="entry name" value="Ras guanine-nucleotide exchange factors catalytic domain"/>
    <property type="match status" value="1"/>
</dbReference>
<sequence>MTHDKLNRAPNVVNMIFFCESISSWVQFEIIAEKPANRYRTYEKFIRIAKELDKINNQYGLLQVFAGLDSHYVCRFKNLETVNIFAFVFFKKKRDGTDQFWYQ</sequence>
<dbReference type="Proteomes" id="UP000023152">
    <property type="component" value="Unassembled WGS sequence"/>
</dbReference>
<evidence type="ECO:0000313" key="4">
    <source>
        <dbReference type="EMBL" id="ETO13127.1"/>
    </source>
</evidence>
<dbReference type="PROSITE" id="PS50009">
    <property type="entry name" value="RASGEF_CAT"/>
    <property type="match status" value="1"/>
</dbReference>
<dbReference type="SUPFAM" id="SSF48366">
    <property type="entry name" value="Ras GEF"/>
    <property type="match status" value="1"/>
</dbReference>
<evidence type="ECO:0000256" key="1">
    <source>
        <dbReference type="ARBA" id="ARBA00022658"/>
    </source>
</evidence>
<keyword evidence="1 2" id="KW-0344">Guanine-nucleotide releasing factor</keyword>
<dbReference type="PANTHER" id="PTHR23113:SF370">
    <property type="entry name" value="RAS GUANINE NUCLEOTIDE EXCHANGE FACTOR P"/>
    <property type="match status" value="1"/>
</dbReference>
<comment type="caution">
    <text evidence="4">The sequence shown here is derived from an EMBL/GenBank/DDBJ whole genome shotgun (WGS) entry which is preliminary data.</text>
</comment>
<dbReference type="GO" id="GO:0007265">
    <property type="term" value="P:Ras protein signal transduction"/>
    <property type="evidence" value="ECO:0007669"/>
    <property type="project" value="TreeGrafter"/>
</dbReference>
<organism evidence="4 5">
    <name type="scientific">Reticulomyxa filosa</name>
    <dbReference type="NCBI Taxonomy" id="46433"/>
    <lineage>
        <taxon>Eukaryota</taxon>
        <taxon>Sar</taxon>
        <taxon>Rhizaria</taxon>
        <taxon>Retaria</taxon>
        <taxon>Foraminifera</taxon>
        <taxon>Monothalamids</taxon>
        <taxon>Reticulomyxidae</taxon>
        <taxon>Reticulomyxa</taxon>
    </lineage>
</organism>